<proteinExistence type="predicted"/>
<name>A0A8H9MQ51_VIBPH</name>
<dbReference type="EMBL" id="DACQKT010000001">
    <property type="protein sequence ID" value="HAS6675320.1"/>
    <property type="molecule type" value="Genomic_DNA"/>
</dbReference>
<evidence type="ECO:0000313" key="1">
    <source>
        <dbReference type="EMBL" id="HAS6675320.1"/>
    </source>
</evidence>
<reference evidence="1" key="2">
    <citation type="submission" date="2019-12" db="EMBL/GenBank/DDBJ databases">
        <authorList>
            <consortium name="NCBI Pathogen Detection Project"/>
        </authorList>
    </citation>
    <scope>NUCLEOTIDE SEQUENCE</scope>
    <source>
        <strain evidence="1">1930</strain>
    </source>
</reference>
<gene>
    <name evidence="1" type="ORF">I7278_00695</name>
</gene>
<dbReference type="RefSeq" id="WP_025818827.1">
    <property type="nucleotide sequence ID" value="NZ_JPKU01000034.1"/>
</dbReference>
<comment type="caution">
    <text evidence="1">The sequence shown here is derived from an EMBL/GenBank/DDBJ whole genome shotgun (WGS) entry which is preliminary data.</text>
</comment>
<dbReference type="AlphaFoldDB" id="A0A8H9MQ51"/>
<organism evidence="1">
    <name type="scientific">Vibrio parahaemolyticus</name>
    <dbReference type="NCBI Taxonomy" id="670"/>
    <lineage>
        <taxon>Bacteria</taxon>
        <taxon>Pseudomonadati</taxon>
        <taxon>Pseudomonadota</taxon>
        <taxon>Gammaproteobacteria</taxon>
        <taxon>Vibrionales</taxon>
        <taxon>Vibrionaceae</taxon>
        <taxon>Vibrio</taxon>
    </lineage>
</organism>
<protein>
    <submittedName>
        <fullName evidence="1">Uncharacterized protein</fullName>
    </submittedName>
</protein>
<dbReference type="Proteomes" id="UP000856022">
    <property type="component" value="Unassembled WGS sequence"/>
</dbReference>
<sequence>MANHFSSRYRVLEVRSQHDLEMLLERMWPTKAVPAHELFERLQLSPFDESIIKSDLGFPRSWYTPKELAAYFWKRSNYYASEQRDICCEDD</sequence>
<reference evidence="1" key="1">
    <citation type="journal article" date="2018" name="Genome Biol.">
        <title>SKESA: strategic k-mer extension for scrupulous assemblies.</title>
        <authorList>
            <person name="Souvorov A."/>
            <person name="Agarwala R."/>
            <person name="Lipman D.J."/>
        </authorList>
    </citation>
    <scope>NUCLEOTIDE SEQUENCE</scope>
    <source>
        <strain evidence="1">1930</strain>
    </source>
</reference>
<accession>A0A8H9MQ51</accession>